<dbReference type="Proteomes" id="UP000276133">
    <property type="component" value="Unassembled WGS sequence"/>
</dbReference>
<feature type="transmembrane region" description="Helical" evidence="1">
    <location>
        <begin position="26"/>
        <end position="45"/>
    </location>
</feature>
<protein>
    <submittedName>
        <fullName evidence="2">Uncharacterized protein</fullName>
    </submittedName>
</protein>
<evidence type="ECO:0000313" key="3">
    <source>
        <dbReference type="Proteomes" id="UP000276133"/>
    </source>
</evidence>
<dbReference type="AlphaFoldDB" id="A0A3M7Q5G4"/>
<comment type="caution">
    <text evidence="2">The sequence shown here is derived from an EMBL/GenBank/DDBJ whole genome shotgun (WGS) entry which is preliminary data.</text>
</comment>
<keyword evidence="1" id="KW-0472">Membrane</keyword>
<gene>
    <name evidence="2" type="ORF">BpHYR1_023807</name>
</gene>
<evidence type="ECO:0000313" key="2">
    <source>
        <dbReference type="EMBL" id="RNA06563.1"/>
    </source>
</evidence>
<keyword evidence="3" id="KW-1185">Reference proteome</keyword>
<proteinExistence type="predicted"/>
<name>A0A3M7Q5G4_BRAPC</name>
<accession>A0A3M7Q5G4</accession>
<reference evidence="2 3" key="1">
    <citation type="journal article" date="2018" name="Sci. Rep.">
        <title>Genomic signatures of local adaptation to the degree of environmental predictability in rotifers.</title>
        <authorList>
            <person name="Franch-Gras L."/>
            <person name="Hahn C."/>
            <person name="Garcia-Roger E.M."/>
            <person name="Carmona M.J."/>
            <person name="Serra M."/>
            <person name="Gomez A."/>
        </authorList>
    </citation>
    <scope>NUCLEOTIDE SEQUENCE [LARGE SCALE GENOMIC DNA]</scope>
    <source>
        <strain evidence="2">HYR1</strain>
    </source>
</reference>
<keyword evidence="1" id="KW-0812">Transmembrane</keyword>
<organism evidence="2 3">
    <name type="scientific">Brachionus plicatilis</name>
    <name type="common">Marine rotifer</name>
    <name type="synonym">Brachionus muelleri</name>
    <dbReference type="NCBI Taxonomy" id="10195"/>
    <lineage>
        <taxon>Eukaryota</taxon>
        <taxon>Metazoa</taxon>
        <taxon>Spiralia</taxon>
        <taxon>Gnathifera</taxon>
        <taxon>Rotifera</taxon>
        <taxon>Eurotatoria</taxon>
        <taxon>Monogononta</taxon>
        <taxon>Pseudotrocha</taxon>
        <taxon>Ploima</taxon>
        <taxon>Brachionidae</taxon>
        <taxon>Brachionus</taxon>
    </lineage>
</organism>
<keyword evidence="1" id="KW-1133">Transmembrane helix</keyword>
<sequence length="85" mass="10462">MFEYCPLRKYIPQGKCLHFMLHEMQYLPAFDCFFFIKNWIWLVIINRSFKNSIFLKRFTLKFSLLKRAYLPKPFLLQASTRKESE</sequence>
<dbReference type="EMBL" id="REGN01007343">
    <property type="protein sequence ID" value="RNA06563.1"/>
    <property type="molecule type" value="Genomic_DNA"/>
</dbReference>
<evidence type="ECO:0000256" key="1">
    <source>
        <dbReference type="SAM" id="Phobius"/>
    </source>
</evidence>